<feature type="transmembrane region" description="Helical" evidence="1">
    <location>
        <begin position="7"/>
        <end position="32"/>
    </location>
</feature>
<keyword evidence="1" id="KW-0472">Membrane</keyword>
<dbReference type="AlphaFoldDB" id="A0A1G6XPQ7"/>
<organism evidence="2 3">
    <name type="scientific">Natrinema hispanicum</name>
    <dbReference type="NCBI Taxonomy" id="392421"/>
    <lineage>
        <taxon>Archaea</taxon>
        <taxon>Methanobacteriati</taxon>
        <taxon>Methanobacteriota</taxon>
        <taxon>Stenosarchaea group</taxon>
        <taxon>Halobacteria</taxon>
        <taxon>Halobacteriales</taxon>
        <taxon>Natrialbaceae</taxon>
        <taxon>Natrinema</taxon>
    </lineage>
</organism>
<reference evidence="2 3" key="1">
    <citation type="submission" date="2016-10" db="EMBL/GenBank/DDBJ databases">
        <authorList>
            <person name="Varghese N."/>
            <person name="Submissions S."/>
        </authorList>
    </citation>
    <scope>NUCLEOTIDE SEQUENCE [LARGE SCALE GENOMIC DNA]</scope>
    <source>
        <strain evidence="2 3">CDM_1</strain>
    </source>
</reference>
<evidence type="ECO:0000313" key="2">
    <source>
        <dbReference type="EMBL" id="SDD79951.1"/>
    </source>
</evidence>
<gene>
    <name evidence="2" type="ORF">SAMN05192552_105012</name>
</gene>
<evidence type="ECO:0000313" key="3">
    <source>
        <dbReference type="Proteomes" id="UP000324021"/>
    </source>
</evidence>
<proteinExistence type="predicted"/>
<accession>A0A1G6XPQ7</accession>
<name>A0A1G6XPQ7_9EURY</name>
<protein>
    <submittedName>
        <fullName evidence="2">Uncharacterized protein</fullName>
    </submittedName>
</protein>
<sequence>MSETDDVVPIGLAILSFGGIAAVCAAIASTLFDSVSSTSALAPSSSAEQVGLAASSAQLWAQLLPIAMLVAGLIVLGGWYMAGTGR</sequence>
<dbReference type="Proteomes" id="UP000324021">
    <property type="component" value="Unassembled WGS sequence"/>
</dbReference>
<dbReference type="RefSeq" id="WP_149782600.1">
    <property type="nucleotide sequence ID" value="NZ_FMZP01000050.1"/>
</dbReference>
<dbReference type="EMBL" id="FMZP01000050">
    <property type="protein sequence ID" value="SDD79951.1"/>
    <property type="molecule type" value="Genomic_DNA"/>
</dbReference>
<feature type="transmembrane region" description="Helical" evidence="1">
    <location>
        <begin position="59"/>
        <end position="82"/>
    </location>
</feature>
<keyword evidence="1" id="KW-0812">Transmembrane</keyword>
<evidence type="ECO:0000256" key="1">
    <source>
        <dbReference type="SAM" id="Phobius"/>
    </source>
</evidence>
<keyword evidence="1" id="KW-1133">Transmembrane helix</keyword>